<dbReference type="InterPro" id="IPR050738">
    <property type="entry name" value="Sulfatase"/>
</dbReference>
<sequence length="475" mass="53813">MRLNLILLLFATMLFCGCQKNKKETKTPNIILVMCDDLGWGDTGFNGNEIIKTPNLDMLAAKGITFNRFYSASAVCSPTRGSCLTGRNPYRLGIPNANSGHLKEQEITLPELLKQKGYTTGHFGKWHLGTLTTKVKDANRGRPGDSTHYSIPSMHGYDDWFVTESKVPTYDPMLKPATFDTEKGESLRYGWKAVEDKNTAKPFGTFYWIGEETSETDNLDGDDTKLILDRAIPFIVKSVKKEKPFLSVIWIHTPHLPVVANQKMMEEYSQYSYEEQLYYGTISAMDKQMGRLWKKLEELGEAENTMIWFCSDNGPEVGTPGSAGQYRGRKRDLYEGGVRVPAFCVWPKGIEAGQNTDFPCFTSDYLPTIVDLLNLDFPEERPIDGISLTEVLTGNAETRESPMGFHYLQRLSWVTQDHKLISTDNGETFELYNLLNDPGEQNNIIEENEVLANKMRDDLLAWVESCKRSEKGEDF</sequence>
<name>A0A9X3F9E1_9BACT</name>
<gene>
    <name evidence="4" type="ORF">OU798_20880</name>
</gene>
<protein>
    <submittedName>
        <fullName evidence="4">Sulfatase-like hydrolase/transferase</fullName>
    </submittedName>
</protein>
<dbReference type="PROSITE" id="PS51257">
    <property type="entry name" value="PROKAR_LIPOPROTEIN"/>
    <property type="match status" value="1"/>
</dbReference>
<keyword evidence="5" id="KW-1185">Reference proteome</keyword>
<proteinExistence type="inferred from homology"/>
<dbReference type="SUPFAM" id="SSF53649">
    <property type="entry name" value="Alkaline phosphatase-like"/>
    <property type="match status" value="1"/>
</dbReference>
<dbReference type="Proteomes" id="UP001145087">
    <property type="component" value="Unassembled WGS sequence"/>
</dbReference>
<reference evidence="4" key="1">
    <citation type="submission" date="2022-11" db="EMBL/GenBank/DDBJ databases">
        <title>Marilongibacter aestuarii gen. nov., sp. nov., isolated from tidal flat sediment.</title>
        <authorList>
            <person name="Jiayan W."/>
        </authorList>
    </citation>
    <scope>NUCLEOTIDE SEQUENCE</scope>
    <source>
        <strain evidence="4">Z1-6</strain>
    </source>
</reference>
<evidence type="ECO:0000313" key="5">
    <source>
        <dbReference type="Proteomes" id="UP001145087"/>
    </source>
</evidence>
<comment type="similarity">
    <text evidence="1">Belongs to the sulfatase family.</text>
</comment>
<comment type="caution">
    <text evidence="4">The sequence shown here is derived from an EMBL/GenBank/DDBJ whole genome shotgun (WGS) entry which is preliminary data.</text>
</comment>
<dbReference type="Gene3D" id="3.30.1120.10">
    <property type="match status" value="1"/>
</dbReference>
<evidence type="ECO:0000256" key="1">
    <source>
        <dbReference type="ARBA" id="ARBA00008779"/>
    </source>
</evidence>
<dbReference type="PANTHER" id="PTHR42693">
    <property type="entry name" value="ARYLSULFATASE FAMILY MEMBER"/>
    <property type="match status" value="1"/>
</dbReference>
<dbReference type="AlphaFoldDB" id="A0A9X3F9E1"/>
<organism evidence="4 5">
    <name type="scientific">Draconibacterium aestuarii</name>
    <dbReference type="NCBI Taxonomy" id="2998507"/>
    <lineage>
        <taxon>Bacteria</taxon>
        <taxon>Pseudomonadati</taxon>
        <taxon>Bacteroidota</taxon>
        <taxon>Bacteroidia</taxon>
        <taxon>Marinilabiliales</taxon>
        <taxon>Prolixibacteraceae</taxon>
        <taxon>Draconibacterium</taxon>
    </lineage>
</organism>
<dbReference type="Gene3D" id="3.40.720.10">
    <property type="entry name" value="Alkaline Phosphatase, subunit A"/>
    <property type="match status" value="1"/>
</dbReference>
<dbReference type="PANTHER" id="PTHR42693:SF53">
    <property type="entry name" value="ENDO-4-O-SULFATASE"/>
    <property type="match status" value="1"/>
</dbReference>
<evidence type="ECO:0000259" key="3">
    <source>
        <dbReference type="Pfam" id="PF00884"/>
    </source>
</evidence>
<dbReference type="EMBL" id="JAPOHD010000064">
    <property type="protein sequence ID" value="MCY1722815.1"/>
    <property type="molecule type" value="Genomic_DNA"/>
</dbReference>
<dbReference type="Pfam" id="PF00884">
    <property type="entry name" value="Sulfatase"/>
    <property type="match status" value="1"/>
</dbReference>
<dbReference type="GO" id="GO:0004065">
    <property type="term" value="F:arylsulfatase activity"/>
    <property type="evidence" value="ECO:0007669"/>
    <property type="project" value="TreeGrafter"/>
</dbReference>
<dbReference type="InterPro" id="IPR017850">
    <property type="entry name" value="Alkaline_phosphatase_core_sf"/>
</dbReference>
<accession>A0A9X3F9E1</accession>
<dbReference type="InterPro" id="IPR000917">
    <property type="entry name" value="Sulfatase_N"/>
</dbReference>
<keyword evidence="2 4" id="KW-0378">Hydrolase</keyword>
<evidence type="ECO:0000313" key="4">
    <source>
        <dbReference type="EMBL" id="MCY1722815.1"/>
    </source>
</evidence>
<dbReference type="RefSeq" id="WP_343335140.1">
    <property type="nucleotide sequence ID" value="NZ_JAPOHD010000064.1"/>
</dbReference>
<feature type="domain" description="Sulfatase N-terminal" evidence="3">
    <location>
        <begin position="28"/>
        <end position="374"/>
    </location>
</feature>
<evidence type="ECO:0000256" key="2">
    <source>
        <dbReference type="ARBA" id="ARBA00022801"/>
    </source>
</evidence>